<organism evidence="1 2">
    <name type="scientific">Litorimonas taeanensis</name>
    <dbReference type="NCBI Taxonomy" id="568099"/>
    <lineage>
        <taxon>Bacteria</taxon>
        <taxon>Pseudomonadati</taxon>
        <taxon>Pseudomonadota</taxon>
        <taxon>Alphaproteobacteria</taxon>
        <taxon>Maricaulales</taxon>
        <taxon>Robiginitomaculaceae</taxon>
    </lineage>
</organism>
<proteinExistence type="predicted"/>
<dbReference type="AlphaFoldDB" id="A0A420WJU5"/>
<dbReference type="EMBL" id="RBII01000001">
    <property type="protein sequence ID" value="RKQ71294.1"/>
    <property type="molecule type" value="Genomic_DNA"/>
</dbReference>
<dbReference type="InParanoid" id="A0A420WJU5"/>
<evidence type="ECO:0000313" key="1">
    <source>
        <dbReference type="EMBL" id="RKQ71294.1"/>
    </source>
</evidence>
<dbReference type="RefSeq" id="WP_121099082.1">
    <property type="nucleotide sequence ID" value="NZ_RBII01000001.1"/>
</dbReference>
<gene>
    <name evidence="1" type="ORF">DES40_0607</name>
</gene>
<dbReference type="Proteomes" id="UP000282211">
    <property type="component" value="Unassembled WGS sequence"/>
</dbReference>
<reference evidence="1 2" key="1">
    <citation type="submission" date="2018-10" db="EMBL/GenBank/DDBJ databases">
        <title>Genomic Encyclopedia of Type Strains, Phase IV (KMG-IV): sequencing the most valuable type-strain genomes for metagenomic binning, comparative biology and taxonomic classification.</title>
        <authorList>
            <person name="Goeker M."/>
        </authorList>
    </citation>
    <scope>NUCLEOTIDE SEQUENCE [LARGE SCALE GENOMIC DNA]</scope>
    <source>
        <strain evidence="1 2">DSM 22008</strain>
    </source>
</reference>
<name>A0A420WJU5_9PROT</name>
<dbReference type="OrthoDB" id="7632078at2"/>
<accession>A0A420WJU5</accession>
<protein>
    <submittedName>
        <fullName evidence="1">Uncharacterized protein</fullName>
    </submittedName>
</protein>
<comment type="caution">
    <text evidence="1">The sequence shown here is derived from an EMBL/GenBank/DDBJ whole genome shotgun (WGS) entry which is preliminary data.</text>
</comment>
<evidence type="ECO:0000313" key="2">
    <source>
        <dbReference type="Proteomes" id="UP000282211"/>
    </source>
</evidence>
<sequence>MLSNKNDRRALERHVLAWLKTGENNPEGRLSLFDGLGQRVDPQIQRLAIRNGWAEGWFANPMRPDWMVCRLTLSGQRVLASIRA</sequence>
<keyword evidence="2" id="KW-1185">Reference proteome</keyword>